<sequence>MNQEQAIEKQIVNYFKQSATKESTNEEVLRTLMEKIATKTHGRSEKKIIASLLEKIETEHDRDRLQFYRQALELLLRGGRN</sequence>
<evidence type="ECO:0008006" key="3">
    <source>
        <dbReference type="Google" id="ProtNLM"/>
    </source>
</evidence>
<dbReference type="AlphaFoldDB" id="A0A1W6BA60"/>
<dbReference type="Proteomes" id="UP000192900">
    <property type="component" value="Chromosome"/>
</dbReference>
<gene>
    <name evidence="1" type="ORF">B1H58_19185</name>
</gene>
<evidence type="ECO:0000313" key="1">
    <source>
        <dbReference type="EMBL" id="ARJ43964.1"/>
    </source>
</evidence>
<dbReference type="Gene3D" id="1.20.5.5260">
    <property type="match status" value="1"/>
</dbReference>
<dbReference type="EMBL" id="CP019706">
    <property type="protein sequence ID" value="ARJ43964.1"/>
    <property type="molecule type" value="Genomic_DNA"/>
</dbReference>
<dbReference type="GO" id="GO:0071468">
    <property type="term" value="P:cellular response to acidic pH"/>
    <property type="evidence" value="ECO:0007669"/>
    <property type="project" value="InterPro"/>
</dbReference>
<reference evidence="1 2" key="1">
    <citation type="submission" date="2017-02" db="EMBL/GenBank/DDBJ databases">
        <title>Complete genome sequence of the drought resistance-promoting endophyte Pantoea alhagi LTYR-11Z.</title>
        <authorList>
            <person name="Zhang L."/>
        </authorList>
    </citation>
    <scope>NUCLEOTIDE SEQUENCE [LARGE SCALE GENOMIC DNA]</scope>
    <source>
        <strain evidence="1 2">LTYR-11Z</strain>
    </source>
</reference>
<dbReference type="RefSeq" id="WP_085072011.1">
    <property type="nucleotide sequence ID" value="NZ_CP019706.1"/>
</dbReference>
<dbReference type="Pfam" id="PF10798">
    <property type="entry name" value="YmgB"/>
    <property type="match status" value="1"/>
</dbReference>
<keyword evidence="2" id="KW-1185">Reference proteome</keyword>
<evidence type="ECO:0000313" key="2">
    <source>
        <dbReference type="Proteomes" id="UP000192900"/>
    </source>
</evidence>
<accession>A0A1W6BA60</accession>
<name>A0A1W6BA60_9GAMM</name>
<organism evidence="1 2">
    <name type="scientific">Pantoea alhagi</name>
    <dbReference type="NCBI Taxonomy" id="1891675"/>
    <lineage>
        <taxon>Bacteria</taxon>
        <taxon>Pseudomonadati</taxon>
        <taxon>Pseudomonadota</taxon>
        <taxon>Gammaproteobacteria</taxon>
        <taxon>Enterobacterales</taxon>
        <taxon>Erwiniaceae</taxon>
        <taxon>Pantoea</taxon>
    </lineage>
</organism>
<dbReference type="InterPro" id="IPR024753">
    <property type="entry name" value="AriR"/>
</dbReference>
<dbReference type="OrthoDB" id="6556139at2"/>
<proteinExistence type="predicted"/>
<dbReference type="KEGG" id="palh:B1H58_19185"/>
<protein>
    <recommendedName>
        <fullName evidence="3">Biofilm development protein YmgB/AriR</fullName>
    </recommendedName>
</protein>